<dbReference type="Proteomes" id="UP001153404">
    <property type="component" value="Unassembled WGS sequence"/>
</dbReference>
<keyword evidence="1" id="KW-0732">Signal</keyword>
<reference evidence="2" key="1">
    <citation type="submission" date="2022-10" db="EMBL/GenBank/DDBJ databases">
        <title>Comparative genomic analysis of Cohnella hashimotonis sp. nov., isolated from the International Space Station.</title>
        <authorList>
            <person name="Simpson A."/>
            <person name="Venkateswaran K."/>
        </authorList>
    </citation>
    <scope>NUCLEOTIDE SEQUENCE</scope>
    <source>
        <strain evidence="2">DSM 28161</strain>
    </source>
</reference>
<dbReference type="AlphaFoldDB" id="A0A9X4QU40"/>
<feature type="signal peptide" evidence="1">
    <location>
        <begin position="1"/>
        <end position="22"/>
    </location>
</feature>
<keyword evidence="3" id="KW-1185">Reference proteome</keyword>
<evidence type="ECO:0000313" key="3">
    <source>
        <dbReference type="Proteomes" id="UP001153404"/>
    </source>
</evidence>
<comment type="caution">
    <text evidence="2">The sequence shown here is derived from an EMBL/GenBank/DDBJ whole genome shotgun (WGS) entry which is preliminary data.</text>
</comment>
<name>A0A9X4QU40_9BACL</name>
<gene>
    <name evidence="2" type="ORF">OMP40_12470</name>
</gene>
<feature type="chain" id="PRO_5040848615" evidence="1">
    <location>
        <begin position="23"/>
        <end position="100"/>
    </location>
</feature>
<dbReference type="EMBL" id="JAPDIA010000003">
    <property type="protein sequence ID" value="MDG0810072.1"/>
    <property type="molecule type" value="Genomic_DNA"/>
</dbReference>
<organism evidence="2 3">
    <name type="scientific">Cohnella rhizosphaerae</name>
    <dbReference type="NCBI Taxonomy" id="1457232"/>
    <lineage>
        <taxon>Bacteria</taxon>
        <taxon>Bacillati</taxon>
        <taxon>Bacillota</taxon>
        <taxon>Bacilli</taxon>
        <taxon>Bacillales</taxon>
        <taxon>Paenibacillaceae</taxon>
        <taxon>Cohnella</taxon>
    </lineage>
</organism>
<evidence type="ECO:0000313" key="2">
    <source>
        <dbReference type="EMBL" id="MDG0810072.1"/>
    </source>
</evidence>
<accession>A0A9X4QU40</accession>
<proteinExistence type="predicted"/>
<protein>
    <submittedName>
        <fullName evidence="2">Copper amine oxidase N-terminal domain-containing protein</fullName>
    </submittedName>
</protein>
<evidence type="ECO:0000256" key="1">
    <source>
        <dbReference type="SAM" id="SignalP"/>
    </source>
</evidence>
<sequence>MRKYVIGALVGAALMFGIQAGATAVLTGSKVAGTKEVTLGGQAIGQAAIINNTSYLPVRALSDALGLQIDLAGGEDRFDYSNDTSADAFERTGRNACTYG</sequence>
<dbReference type="RefSeq" id="WP_277531711.1">
    <property type="nucleotide sequence ID" value="NZ_JAPDIA010000003.1"/>
</dbReference>